<evidence type="ECO:0000313" key="5">
    <source>
        <dbReference type="EMBL" id="KAK7194254.1"/>
    </source>
</evidence>
<gene>
    <name evidence="5" type="ORF">NESM_000340200</name>
</gene>
<dbReference type="FunFam" id="3.30.70.360:FF:000014">
    <property type="entry name" value="N-acyl-L-amino acid amidohydrolase"/>
    <property type="match status" value="1"/>
</dbReference>
<comment type="cofactor">
    <cofactor evidence="3">
        <name>Mn(2+)</name>
        <dbReference type="ChEBI" id="CHEBI:29035"/>
    </cofactor>
    <text evidence="3">The Mn(2+) ion enhances activity.</text>
</comment>
<feature type="binding site" evidence="3">
    <location>
        <position position="170"/>
    </location>
    <ligand>
        <name>Mn(2+)</name>
        <dbReference type="ChEBI" id="CHEBI:29035"/>
        <label>2</label>
    </ligand>
</feature>
<dbReference type="SUPFAM" id="SSF53187">
    <property type="entry name" value="Zn-dependent exopeptidases"/>
    <property type="match status" value="1"/>
</dbReference>
<feature type="binding site" evidence="3">
    <location>
        <position position="372"/>
    </location>
    <ligand>
        <name>Mn(2+)</name>
        <dbReference type="ChEBI" id="CHEBI:29035"/>
        <label>2</label>
    </ligand>
</feature>
<proteinExistence type="inferred from homology"/>
<dbReference type="GO" id="GO:0016787">
    <property type="term" value="F:hydrolase activity"/>
    <property type="evidence" value="ECO:0007669"/>
    <property type="project" value="UniProtKB-KW"/>
</dbReference>
<feature type="binding site" evidence="3">
    <location>
        <position position="145"/>
    </location>
    <ligand>
        <name>Mn(2+)</name>
        <dbReference type="ChEBI" id="CHEBI:29035"/>
        <label>2</label>
    </ligand>
</feature>
<dbReference type="GO" id="GO:0046872">
    <property type="term" value="F:metal ion binding"/>
    <property type="evidence" value="ECO:0007669"/>
    <property type="project" value="UniProtKB-KW"/>
</dbReference>
<feature type="binding site" evidence="3">
    <location>
        <position position="109"/>
    </location>
    <ligand>
        <name>Mn(2+)</name>
        <dbReference type="ChEBI" id="CHEBI:29035"/>
        <label>2</label>
    </ligand>
</feature>
<dbReference type="Gene3D" id="3.40.630.10">
    <property type="entry name" value="Zn peptidases"/>
    <property type="match status" value="1"/>
</dbReference>
<evidence type="ECO:0000256" key="1">
    <source>
        <dbReference type="ARBA" id="ARBA00006153"/>
    </source>
</evidence>
<dbReference type="Pfam" id="PF01546">
    <property type="entry name" value="Peptidase_M20"/>
    <property type="match status" value="1"/>
</dbReference>
<dbReference type="PANTHER" id="PTHR11014">
    <property type="entry name" value="PEPTIDASE M20 FAMILY MEMBER"/>
    <property type="match status" value="1"/>
</dbReference>
<name>A0AAW0ELI2_9TRYP</name>
<reference evidence="5 6" key="1">
    <citation type="journal article" date="2021" name="MBio">
        <title>A New Model Trypanosomatid, Novymonas esmeraldas: Genomic Perception of Its 'Candidatus Pandoraea novymonadis' Endosymbiont.</title>
        <authorList>
            <person name="Zakharova A."/>
            <person name="Saura A."/>
            <person name="Butenko A."/>
            <person name="Podesvova L."/>
            <person name="Warmusova S."/>
            <person name="Kostygov A.Y."/>
            <person name="Nenarokova A."/>
            <person name="Lukes J."/>
            <person name="Opperdoes F.R."/>
            <person name="Yurchenko V."/>
        </authorList>
    </citation>
    <scope>NUCLEOTIDE SEQUENCE [LARGE SCALE GENOMIC DNA]</scope>
    <source>
        <strain evidence="5 6">E262AT.01</strain>
    </source>
</reference>
<sequence>MPVSFKQLMAEVRASVDETVAWRRHLHENPELAFRESKTAAYITATLRSFGCAALAITHPRPTSVVAELTGGAGAGPVVALRADIDALPMDEETDVPFRSKTRGAMHACGHDVHTAMLLGAARVLCAHAGEIRGGVRFIFQHAEELLPGGARELVAAGVMEGVKSIFGMHVAPQYGTGTVGLMPGVITSYPDFFKLVVRGRGGHASTPQLAVDPVTVAAEIVMAVQTIVARKIDPKFAPVVSITTMTTGPNESHNVIPDEVRLLGTVRSQQKAVREQVPRDIERIASSIAAAHGATATLSFTFGYDCCDNDPAVTAQVRSVAERVVGAENIIDPKYALLAGEDFSAFMQAKPGCYLLLGIGNEAKKSCESCHSTKFSVDEDAIPVGVSLHVGYVYDNVMAS</sequence>
<evidence type="ECO:0000259" key="4">
    <source>
        <dbReference type="Pfam" id="PF07687"/>
    </source>
</evidence>
<keyword evidence="3" id="KW-0464">Manganese</keyword>
<dbReference type="InterPro" id="IPR017439">
    <property type="entry name" value="Amidohydrolase"/>
</dbReference>
<keyword evidence="2" id="KW-0378">Hydrolase</keyword>
<dbReference type="Pfam" id="PF07687">
    <property type="entry name" value="M20_dimer"/>
    <property type="match status" value="1"/>
</dbReference>
<dbReference type="AlphaFoldDB" id="A0AAW0ELI2"/>
<dbReference type="Proteomes" id="UP001430356">
    <property type="component" value="Unassembled WGS sequence"/>
</dbReference>
<protein>
    <submittedName>
        <fullName evidence="5">Amidohydrolase</fullName>
    </submittedName>
</protein>
<accession>A0AAW0ELI2</accession>
<evidence type="ECO:0000256" key="3">
    <source>
        <dbReference type="PIRSR" id="PIRSR005962-1"/>
    </source>
</evidence>
<dbReference type="InterPro" id="IPR002933">
    <property type="entry name" value="Peptidase_M20"/>
</dbReference>
<keyword evidence="6" id="KW-1185">Reference proteome</keyword>
<feature type="binding site" evidence="3">
    <location>
        <position position="111"/>
    </location>
    <ligand>
        <name>Mn(2+)</name>
        <dbReference type="ChEBI" id="CHEBI:29035"/>
        <label>2</label>
    </ligand>
</feature>
<dbReference type="InterPro" id="IPR011650">
    <property type="entry name" value="Peptidase_M20_dimer"/>
</dbReference>
<dbReference type="NCBIfam" id="TIGR01891">
    <property type="entry name" value="amidohydrolases"/>
    <property type="match status" value="1"/>
</dbReference>
<comment type="caution">
    <text evidence="5">The sequence shown here is derived from an EMBL/GenBank/DDBJ whole genome shotgun (WGS) entry which is preliminary data.</text>
</comment>
<keyword evidence="3" id="KW-0479">Metal-binding</keyword>
<organism evidence="5 6">
    <name type="scientific">Novymonas esmeraldas</name>
    <dbReference type="NCBI Taxonomy" id="1808958"/>
    <lineage>
        <taxon>Eukaryota</taxon>
        <taxon>Discoba</taxon>
        <taxon>Euglenozoa</taxon>
        <taxon>Kinetoplastea</taxon>
        <taxon>Metakinetoplastina</taxon>
        <taxon>Trypanosomatida</taxon>
        <taxon>Trypanosomatidae</taxon>
        <taxon>Novymonas</taxon>
    </lineage>
</organism>
<dbReference type="SUPFAM" id="SSF55031">
    <property type="entry name" value="Bacterial exopeptidase dimerisation domain"/>
    <property type="match status" value="1"/>
</dbReference>
<dbReference type="PIRSF" id="PIRSF005962">
    <property type="entry name" value="Pept_M20D_amidohydro"/>
    <property type="match status" value="1"/>
</dbReference>
<evidence type="ECO:0000313" key="6">
    <source>
        <dbReference type="Proteomes" id="UP001430356"/>
    </source>
</evidence>
<dbReference type="EMBL" id="JAECZO010000033">
    <property type="protein sequence ID" value="KAK7194254.1"/>
    <property type="molecule type" value="Genomic_DNA"/>
</dbReference>
<dbReference type="InterPro" id="IPR036264">
    <property type="entry name" value="Bact_exopeptidase_dim_dom"/>
</dbReference>
<comment type="similarity">
    <text evidence="1">Belongs to the peptidase M20 family.</text>
</comment>
<evidence type="ECO:0000256" key="2">
    <source>
        <dbReference type="ARBA" id="ARBA00022801"/>
    </source>
</evidence>
<dbReference type="Gene3D" id="3.30.70.360">
    <property type="match status" value="1"/>
</dbReference>
<feature type="domain" description="Peptidase M20 dimerisation" evidence="4">
    <location>
        <begin position="194"/>
        <end position="291"/>
    </location>
</feature>
<dbReference type="PANTHER" id="PTHR11014:SF63">
    <property type="entry name" value="METALLOPEPTIDASE, PUTATIVE (AFU_ORTHOLOGUE AFUA_6G09600)-RELATED"/>
    <property type="match status" value="1"/>
</dbReference>